<evidence type="ECO:0000256" key="12">
    <source>
        <dbReference type="SAM" id="Coils"/>
    </source>
</evidence>
<dbReference type="GO" id="GO:0140993">
    <property type="term" value="F:histone modifying activity"/>
    <property type="evidence" value="ECO:0007669"/>
    <property type="project" value="UniProtKB-ARBA"/>
</dbReference>
<dbReference type="InterPro" id="IPR003889">
    <property type="entry name" value="FYrich_C"/>
</dbReference>
<feature type="region of interest" description="Disordered" evidence="13">
    <location>
        <begin position="606"/>
        <end position="625"/>
    </location>
</feature>
<dbReference type="SUPFAM" id="SSF54171">
    <property type="entry name" value="DNA-binding domain"/>
    <property type="match status" value="1"/>
</dbReference>
<evidence type="ECO:0000259" key="14">
    <source>
        <dbReference type="PROSITE" id="PS50016"/>
    </source>
</evidence>
<dbReference type="EMBL" id="JAGGNH010000001">
    <property type="protein sequence ID" value="KAJ0989632.1"/>
    <property type="molecule type" value="Genomic_DNA"/>
</dbReference>
<protein>
    <recommendedName>
        <fullName evidence="18">Methyl-CpG-binding domain-containing protein 9</fullName>
    </recommendedName>
</protein>
<name>A0A9D5DHY3_9LILI</name>
<gene>
    <name evidence="16" type="ORF">J5N97_007988</name>
</gene>
<dbReference type="InterPro" id="IPR036427">
    <property type="entry name" value="Bromodomain-like_sf"/>
</dbReference>
<keyword evidence="10" id="KW-0539">Nucleus</keyword>
<dbReference type="InterPro" id="IPR011011">
    <property type="entry name" value="Znf_FYVE_PHD"/>
</dbReference>
<feature type="coiled-coil region" evidence="12">
    <location>
        <begin position="1452"/>
        <end position="1479"/>
    </location>
</feature>
<dbReference type="InterPro" id="IPR001739">
    <property type="entry name" value="Methyl_CpG_DNA-bd"/>
</dbReference>
<keyword evidence="4 11" id="KW-0863">Zinc-finger</keyword>
<dbReference type="InterPro" id="IPR003888">
    <property type="entry name" value="FYrich_N"/>
</dbReference>
<dbReference type="SUPFAM" id="SSF47370">
    <property type="entry name" value="Bromodomain"/>
    <property type="match status" value="1"/>
</dbReference>
<keyword evidence="3" id="KW-0479">Metal-binding</keyword>
<dbReference type="Pfam" id="PF01429">
    <property type="entry name" value="MBD"/>
    <property type="match status" value="1"/>
</dbReference>
<dbReference type="InterPro" id="IPR001965">
    <property type="entry name" value="Znf_PHD"/>
</dbReference>
<feature type="domain" description="PHD-type" evidence="14">
    <location>
        <begin position="1057"/>
        <end position="1107"/>
    </location>
</feature>
<dbReference type="PROSITE" id="PS50016">
    <property type="entry name" value="ZF_PHD_2"/>
    <property type="match status" value="1"/>
</dbReference>
<keyword evidence="17" id="KW-1185">Reference proteome</keyword>
<dbReference type="InterPro" id="IPR019787">
    <property type="entry name" value="Znf_PHD-finger"/>
</dbReference>
<proteinExistence type="predicted"/>
<reference evidence="16" key="1">
    <citation type="submission" date="2021-03" db="EMBL/GenBank/DDBJ databases">
        <authorList>
            <person name="Li Z."/>
            <person name="Yang C."/>
        </authorList>
    </citation>
    <scope>NUCLEOTIDE SEQUENCE</scope>
    <source>
        <strain evidence="16">Dzin_1.0</strain>
        <tissue evidence="16">Leaf</tissue>
    </source>
</reference>
<keyword evidence="6" id="KW-0805">Transcription regulation</keyword>
<feature type="region of interest" description="Disordered" evidence="13">
    <location>
        <begin position="2225"/>
        <end position="2279"/>
    </location>
</feature>
<evidence type="ECO:0008006" key="18">
    <source>
        <dbReference type="Google" id="ProtNLM"/>
    </source>
</evidence>
<dbReference type="InterPro" id="IPR016177">
    <property type="entry name" value="DNA-bd_dom_sf"/>
</dbReference>
<evidence type="ECO:0000256" key="10">
    <source>
        <dbReference type="ARBA" id="ARBA00023242"/>
    </source>
</evidence>
<evidence type="ECO:0000256" key="3">
    <source>
        <dbReference type="ARBA" id="ARBA00022723"/>
    </source>
</evidence>
<evidence type="ECO:0000256" key="5">
    <source>
        <dbReference type="ARBA" id="ARBA00022833"/>
    </source>
</evidence>
<dbReference type="SUPFAM" id="SSF57903">
    <property type="entry name" value="FYVE/PHD zinc finger"/>
    <property type="match status" value="1"/>
</dbReference>
<evidence type="ECO:0000256" key="11">
    <source>
        <dbReference type="PROSITE-ProRule" id="PRU00146"/>
    </source>
</evidence>
<dbReference type="PANTHER" id="PTHR47162:SF10">
    <property type="entry name" value="METHYL-CPG-BINDING DOMAIN-CONTAINING PROTEIN 9 ISOFORM X1"/>
    <property type="match status" value="1"/>
</dbReference>
<dbReference type="Gene3D" id="3.30.890.10">
    <property type="entry name" value="Methyl-cpg-binding Protein 2, Chain A"/>
    <property type="match status" value="1"/>
</dbReference>
<dbReference type="PROSITE" id="PS51542">
    <property type="entry name" value="FYRN"/>
    <property type="match status" value="1"/>
</dbReference>
<dbReference type="Proteomes" id="UP001085076">
    <property type="component" value="Miscellaneous, Linkage group lg01"/>
</dbReference>
<keyword evidence="9" id="KW-0804">Transcription</keyword>
<keyword evidence="7" id="KW-0103">Bromodomain</keyword>
<dbReference type="Gene3D" id="3.30.160.360">
    <property type="match status" value="1"/>
</dbReference>
<dbReference type="CDD" id="cd15519">
    <property type="entry name" value="PHD1_Lid2p_like"/>
    <property type="match status" value="1"/>
</dbReference>
<dbReference type="InterPro" id="IPR013083">
    <property type="entry name" value="Znf_RING/FYVE/PHD"/>
</dbReference>
<evidence type="ECO:0000313" key="16">
    <source>
        <dbReference type="EMBL" id="KAJ0989632.1"/>
    </source>
</evidence>
<dbReference type="Gene3D" id="3.30.40.10">
    <property type="entry name" value="Zinc/RING finger domain, C3HC4 (zinc finger)"/>
    <property type="match status" value="1"/>
</dbReference>
<accession>A0A9D5DHY3</accession>
<keyword evidence="8" id="KW-0238">DNA-binding</keyword>
<evidence type="ECO:0000256" key="6">
    <source>
        <dbReference type="ARBA" id="ARBA00023015"/>
    </source>
</evidence>
<evidence type="ECO:0000313" key="17">
    <source>
        <dbReference type="Proteomes" id="UP001085076"/>
    </source>
</evidence>
<evidence type="ECO:0000256" key="4">
    <source>
        <dbReference type="ARBA" id="ARBA00022771"/>
    </source>
</evidence>
<keyword evidence="5" id="KW-0862">Zinc</keyword>
<dbReference type="Pfam" id="PF02791">
    <property type="entry name" value="DDT"/>
    <property type="match status" value="1"/>
</dbReference>
<feature type="region of interest" description="Disordered" evidence="13">
    <location>
        <begin position="108"/>
        <end position="140"/>
    </location>
</feature>
<dbReference type="GO" id="GO:0008270">
    <property type="term" value="F:zinc ion binding"/>
    <property type="evidence" value="ECO:0007669"/>
    <property type="project" value="UniProtKB-KW"/>
</dbReference>
<evidence type="ECO:0000256" key="13">
    <source>
        <dbReference type="SAM" id="MobiDB-lite"/>
    </source>
</evidence>
<evidence type="ECO:0000256" key="7">
    <source>
        <dbReference type="ARBA" id="ARBA00023117"/>
    </source>
</evidence>
<dbReference type="Gene3D" id="1.20.920.10">
    <property type="entry name" value="Bromodomain-like"/>
    <property type="match status" value="1"/>
</dbReference>
<dbReference type="InterPro" id="IPR019786">
    <property type="entry name" value="Zinc_finger_PHD-type_CS"/>
</dbReference>
<dbReference type="GO" id="GO:0016740">
    <property type="term" value="F:transferase activity"/>
    <property type="evidence" value="ECO:0007669"/>
    <property type="project" value="UniProtKB-KW"/>
</dbReference>
<dbReference type="OrthoDB" id="692644at2759"/>
<evidence type="ECO:0000256" key="9">
    <source>
        <dbReference type="ARBA" id="ARBA00023163"/>
    </source>
</evidence>
<dbReference type="PROSITE" id="PS50982">
    <property type="entry name" value="MBD"/>
    <property type="match status" value="1"/>
</dbReference>
<sequence>MVPSGLNTIRNSSAAGFGSLHREKSTAYNSPVWASGQLQEDTLLQALRDFIKERGGFLGEGWHVEFKPQMNKSDSYIVYCAPDGKRFESVFDVAYYLGLKSSATFLEPDERNEKSRPRRRRKDNTGTPVKNMPADKEDNSRSGYFVKFSSDMEAMDPQLSDPWSSLRVTESFLGENHCYETQTSVVGLPVQYEDFFILSLGKVDLRAGYHDHTHIWPIGYLSCWHDRVTGSFFECEVSDGGDSGPVFRVRRYPCSSSPVPNAVTILLHDKVKKVDIAESVASSSMVLDASSNKDDEILHLLSDPSPEEQDVLSCFSSDHGLVSYDSFMQNDMQNQEISTSQPHPCPEKSGEFLNTISNSRDEIGEFYVEGRSSSSVWKMVSQTLIDTCHEIYRQSGHLKFICRHNNGTISYSDDDAKFIDNPGSLARFCSASGLDNCPRVITNDSELDASCNSLAKWLDQDRFGLDMAFVQEILEKLPGSRACAHYQFLNDRNDFLASLTVGSGLLSATQKNGDRTKEEVASFGMYSRHTNFRFQELADHRPLPGRPLNSKLPADLIGDVFQIWEFLWRFHEILGLKEPLSFEELEEELIDPWPSDLNHLEKFERENKDSKGLTSQRLENSNSPTMFMTCESESPVHGENDYKFINIGTRVVKEFALAKFASHTYGRCTGVVLAKAHISLLKVLVGELLPKVAVFVDPSVDTREQKPRRGRRKELEHTLPGKDKVDMLPVNGLTWPELARRYVLAVSSMNGCVDSPEVYSREGLKLFRCLRGDGGVLCGSLAGVAGMEADALLLAEAERQISNSVKKENEIIFVESKDSDSASGCEHAVTNGTRIRKCVYEALEKDPPEWARKILKHSISKEVYKGNASGPTKKAVLSVLAEVSSGKYQQKPKRAKKEQCSYSLSDAIMRRCRIILRRSASSDEGKTFCNLLGTTLLTSNDNDDEGILGTPAMVSRPLDFRTIDLRLNVGAYCGSHEAFHEDVQEVWRNIRMAYKDRPSLMQLAETVSQNFKELYENEVLNVVQKFQDTTCLDAERKKELDDILVGPYEIPKAPWEDGVCKVCGIDKDDDSVLLCDTCDSEYHTYCLNPPLVRIPEGNWYCPSCVSGQDKMQYANQQTHAVRRHLKKNLAGEARASQEVLNQLVNIMEEREYWEFSTEECFDKSNDLQQKLRSLTVEWRNLKCKEEMSVIKAIKENTNKSNGVGDTRKDGANYNLSKHNVLVEQQRTFTFNSKRNNTPDSSENRLNRAFMAVDNCPDIGGESVLGKNMGLQWKGMLEKHDNNSNPQTCTLYSLSDSKVDDMAVDVNYGGCIDKRSKHRIQLSNLNSEKSDAVVVPDEQLVVPSQDGDGTQEDAMHGIEQGNLHNRSVGVGSSIEDSHNINNIPTLEMNTVMLQSGDIVDRSAALSDNGGTLMEGNTEFMSLGSRVDMSARGIHPFDQDMRGNNSLVSSLSESETSNLELNSLRKEISNLQDSIFILESELMMSSWRRDLGRDSVGRLYWMLGRPGKRPFLVVDGNVSLGQEYKGKETDNLVKGNAEVFATSPSIFQQHLNSSAPNSISSSYSDLNESSCISSYWFVYESDYEILELVRWLRNDDPRERELKDWILQWRKLGFHQELNRIVDNPQPLLSQASVNEKFTNPQFLTTKAALILEKRYGPCLEAEMFESLKRRGKKAKINCDEKMYRCECLEPVWSSRHHCVSCHQTFCTVNELEGHNDGKCTPTNPCSNEGKENEELLKTKMMRSENSRERLQSDVDVVDVSKNVKSTFSSELLKFPRKSCPYDLDDICRRFRTEDSNKDLVKEIGLIGSNGVPTFVPSSATYLLDTILISNQTKKSDLALYPGLLSSETQLSMFVQRPGGVDGTSVDVSNGDKCDAELSPNSFASGVDGKVLKGSTLASASTGKQTSSVANKTQEQEGNFCHAIPVSKFSCMIPDSSLRSLVGKNYQILKRLKINLLDMDACLPNEAFRSSRANVMKRCAWRALVKSAESIFEVAQATILFEGMIKTEYLKNGWWYWSSLTAAARMPTISSLALRLFTLDDSMIYVKPSLPMVDPGPTESVKPANKTGRKRKEMEFLSEILWNMYLCYPAFICIVLFEVKAAPEVMAERSLVLVYYNGSITTSEDTVIFFSDDQACFYVENDISFENLKRIIEENIGTVDDQKVSHIKYRLPISPSHDKICYRVFKLRNDRNVQMMFECHQTFPDIQVIELYVELGIATSTGISSQHEINRDGNIPHNMRWENTSSAQPGNEFGEYGSSSGDDHDDDNYTETSEASAEDLDLENCNVEDVARQSVEMPMSPFVPPAHMRALNLEAMSAPEFPEYPSLYVNTFRGGRSSSGPQAASTQNGESVFATLDRRTVAFHG</sequence>
<reference evidence="16" key="2">
    <citation type="journal article" date="2022" name="Hortic Res">
        <title>The genome of Dioscorea zingiberensis sheds light on the biosynthesis, origin and evolution of the medicinally important diosgenin saponins.</title>
        <authorList>
            <person name="Li Y."/>
            <person name="Tan C."/>
            <person name="Li Z."/>
            <person name="Guo J."/>
            <person name="Li S."/>
            <person name="Chen X."/>
            <person name="Wang C."/>
            <person name="Dai X."/>
            <person name="Yang H."/>
            <person name="Song W."/>
            <person name="Hou L."/>
            <person name="Xu J."/>
            <person name="Tong Z."/>
            <person name="Xu A."/>
            <person name="Yuan X."/>
            <person name="Wang W."/>
            <person name="Yang Q."/>
            <person name="Chen L."/>
            <person name="Sun Z."/>
            <person name="Wang K."/>
            <person name="Pan B."/>
            <person name="Chen J."/>
            <person name="Bao Y."/>
            <person name="Liu F."/>
            <person name="Qi X."/>
            <person name="Gang D.R."/>
            <person name="Wen J."/>
            <person name="Li J."/>
        </authorList>
    </citation>
    <scope>NUCLEOTIDE SEQUENCE</scope>
    <source>
        <strain evidence="16">Dzin_1.0</strain>
    </source>
</reference>
<evidence type="ECO:0000259" key="15">
    <source>
        <dbReference type="PROSITE" id="PS50982"/>
    </source>
</evidence>
<keyword evidence="12" id="KW-0175">Coiled coil</keyword>
<dbReference type="GO" id="GO:0003677">
    <property type="term" value="F:DNA binding"/>
    <property type="evidence" value="ECO:0007669"/>
    <property type="project" value="UniProtKB-KW"/>
</dbReference>
<dbReference type="PANTHER" id="PTHR47162">
    <property type="entry name" value="OS02G0192300 PROTEIN"/>
    <property type="match status" value="1"/>
</dbReference>
<dbReference type="Pfam" id="PF00628">
    <property type="entry name" value="PHD"/>
    <property type="match status" value="1"/>
</dbReference>
<comment type="subcellular location">
    <subcellularLocation>
        <location evidence="1">Nucleus</location>
    </subcellularLocation>
</comment>
<organism evidence="16 17">
    <name type="scientific">Dioscorea zingiberensis</name>
    <dbReference type="NCBI Taxonomy" id="325984"/>
    <lineage>
        <taxon>Eukaryota</taxon>
        <taxon>Viridiplantae</taxon>
        <taxon>Streptophyta</taxon>
        <taxon>Embryophyta</taxon>
        <taxon>Tracheophyta</taxon>
        <taxon>Spermatophyta</taxon>
        <taxon>Magnoliopsida</taxon>
        <taxon>Liliopsida</taxon>
        <taxon>Dioscoreales</taxon>
        <taxon>Dioscoreaceae</taxon>
        <taxon>Dioscorea</taxon>
    </lineage>
</organism>
<evidence type="ECO:0000256" key="1">
    <source>
        <dbReference type="ARBA" id="ARBA00004123"/>
    </source>
</evidence>
<comment type="caution">
    <text evidence="16">The sequence shown here is derived from an EMBL/GenBank/DDBJ whole genome shotgun (WGS) entry which is preliminary data.</text>
</comment>
<dbReference type="SMART" id="SM00249">
    <property type="entry name" value="PHD"/>
    <property type="match status" value="1"/>
</dbReference>
<dbReference type="PROSITE" id="PS51543">
    <property type="entry name" value="FYRC"/>
    <property type="match status" value="1"/>
</dbReference>
<feature type="compositionally biased region" description="Polar residues" evidence="13">
    <location>
        <begin position="612"/>
        <end position="625"/>
    </location>
</feature>
<dbReference type="InterPro" id="IPR018501">
    <property type="entry name" value="DDT_dom"/>
</dbReference>
<evidence type="ECO:0000256" key="2">
    <source>
        <dbReference type="ARBA" id="ARBA00022679"/>
    </source>
</evidence>
<dbReference type="GO" id="GO:0005634">
    <property type="term" value="C:nucleus"/>
    <property type="evidence" value="ECO:0007669"/>
    <property type="project" value="UniProtKB-SubCell"/>
</dbReference>
<keyword evidence="2" id="KW-0808">Transferase</keyword>
<feature type="domain" description="MBD" evidence="15">
    <location>
        <begin position="48"/>
        <end position="115"/>
    </location>
</feature>
<evidence type="ECO:0000256" key="8">
    <source>
        <dbReference type="ARBA" id="ARBA00023125"/>
    </source>
</evidence>
<dbReference type="PROSITE" id="PS01359">
    <property type="entry name" value="ZF_PHD_1"/>
    <property type="match status" value="1"/>
</dbReference>